<dbReference type="Pfam" id="PF02653">
    <property type="entry name" value="BPD_transp_2"/>
    <property type="match status" value="1"/>
</dbReference>
<comment type="similarity">
    <text evidence="8">Belongs to the binding-protein-dependent transport system permease family. LivHM subfamily.</text>
</comment>
<evidence type="ECO:0000256" key="5">
    <source>
        <dbReference type="ARBA" id="ARBA00022970"/>
    </source>
</evidence>
<dbReference type="InterPro" id="IPR052157">
    <property type="entry name" value="BCAA_transport_permease"/>
</dbReference>
<dbReference type="InterPro" id="IPR001851">
    <property type="entry name" value="ABC_transp_permease"/>
</dbReference>
<feature type="transmembrane region" description="Helical" evidence="9">
    <location>
        <begin position="325"/>
        <end position="343"/>
    </location>
</feature>
<keyword evidence="4 9" id="KW-0812">Transmembrane</keyword>
<gene>
    <name evidence="10" type="ORF">EV679_3110</name>
</gene>
<dbReference type="GO" id="GO:0005886">
    <property type="term" value="C:plasma membrane"/>
    <property type="evidence" value="ECO:0007669"/>
    <property type="project" value="UniProtKB-SubCell"/>
</dbReference>
<protein>
    <submittedName>
        <fullName evidence="10">Amino acid/amide ABC transporter membrane protein 1 (HAAT family)</fullName>
    </submittedName>
</protein>
<dbReference type="PANTHER" id="PTHR11795">
    <property type="entry name" value="BRANCHED-CHAIN AMINO ACID TRANSPORT SYSTEM PERMEASE PROTEIN LIVH"/>
    <property type="match status" value="1"/>
</dbReference>
<dbReference type="EMBL" id="SGWZ01000006">
    <property type="protein sequence ID" value="RZS65321.1"/>
    <property type="molecule type" value="Genomic_DNA"/>
</dbReference>
<feature type="transmembrane region" description="Helical" evidence="9">
    <location>
        <begin position="45"/>
        <end position="77"/>
    </location>
</feature>
<keyword evidence="5" id="KW-0029">Amino-acid transport</keyword>
<evidence type="ECO:0000256" key="7">
    <source>
        <dbReference type="ARBA" id="ARBA00023136"/>
    </source>
</evidence>
<evidence type="ECO:0000256" key="2">
    <source>
        <dbReference type="ARBA" id="ARBA00022448"/>
    </source>
</evidence>
<feature type="transmembrane region" description="Helical" evidence="9">
    <location>
        <begin position="157"/>
        <end position="179"/>
    </location>
</feature>
<feature type="transmembrane region" description="Helical" evidence="9">
    <location>
        <begin position="126"/>
        <end position="145"/>
    </location>
</feature>
<feature type="transmembrane region" description="Helical" evidence="9">
    <location>
        <begin position="290"/>
        <end position="313"/>
    </location>
</feature>
<evidence type="ECO:0000313" key="10">
    <source>
        <dbReference type="EMBL" id="RZS65321.1"/>
    </source>
</evidence>
<dbReference type="GO" id="GO:0022857">
    <property type="term" value="F:transmembrane transporter activity"/>
    <property type="evidence" value="ECO:0007669"/>
    <property type="project" value="InterPro"/>
</dbReference>
<organism evidence="10 11">
    <name type="scientific">Kerstersia gyiorum</name>
    <dbReference type="NCBI Taxonomy" id="206506"/>
    <lineage>
        <taxon>Bacteria</taxon>
        <taxon>Pseudomonadati</taxon>
        <taxon>Pseudomonadota</taxon>
        <taxon>Betaproteobacteria</taxon>
        <taxon>Burkholderiales</taxon>
        <taxon>Alcaligenaceae</taxon>
        <taxon>Kerstersia</taxon>
    </lineage>
</organism>
<accession>A0A4Q7MBZ8</accession>
<keyword evidence="3" id="KW-1003">Cell membrane</keyword>
<comment type="caution">
    <text evidence="10">The sequence shown here is derived from an EMBL/GenBank/DDBJ whole genome shotgun (WGS) entry which is preliminary data.</text>
</comment>
<feature type="transmembrane region" description="Helical" evidence="9">
    <location>
        <begin position="199"/>
        <end position="222"/>
    </location>
</feature>
<keyword evidence="7 9" id="KW-0472">Membrane</keyword>
<evidence type="ECO:0000313" key="11">
    <source>
        <dbReference type="Proteomes" id="UP000292039"/>
    </source>
</evidence>
<evidence type="ECO:0000256" key="9">
    <source>
        <dbReference type="SAM" id="Phobius"/>
    </source>
</evidence>
<dbReference type="GO" id="GO:0006865">
    <property type="term" value="P:amino acid transport"/>
    <property type="evidence" value="ECO:0007669"/>
    <property type="project" value="UniProtKB-KW"/>
</dbReference>
<reference evidence="10 11" key="1">
    <citation type="submission" date="2019-02" db="EMBL/GenBank/DDBJ databases">
        <title>Genomic Encyclopedia of Type Strains, Phase IV (KMG-IV): sequencing the most valuable type-strain genomes for metagenomic binning, comparative biology and taxonomic classification.</title>
        <authorList>
            <person name="Goeker M."/>
        </authorList>
    </citation>
    <scope>NUCLEOTIDE SEQUENCE [LARGE SCALE GENOMIC DNA]</scope>
    <source>
        <strain evidence="10 11">DSM 16618</strain>
    </source>
</reference>
<keyword evidence="2" id="KW-0813">Transport</keyword>
<evidence type="ECO:0000256" key="3">
    <source>
        <dbReference type="ARBA" id="ARBA00022475"/>
    </source>
</evidence>
<evidence type="ECO:0000256" key="4">
    <source>
        <dbReference type="ARBA" id="ARBA00022692"/>
    </source>
</evidence>
<dbReference type="AlphaFoldDB" id="A0A4Q7MBZ8"/>
<feature type="transmembrane region" description="Helical" evidence="9">
    <location>
        <begin position="255"/>
        <end position="278"/>
    </location>
</feature>
<keyword evidence="6 9" id="KW-1133">Transmembrane helix</keyword>
<comment type="subcellular location">
    <subcellularLocation>
        <location evidence="1">Cell membrane</location>
        <topology evidence="1">Multi-pass membrane protein</topology>
    </subcellularLocation>
</comment>
<evidence type="ECO:0000256" key="6">
    <source>
        <dbReference type="ARBA" id="ARBA00022989"/>
    </source>
</evidence>
<dbReference type="CDD" id="cd06582">
    <property type="entry name" value="TM_PBP1_LivH_like"/>
    <property type="match status" value="1"/>
</dbReference>
<feature type="transmembrane region" description="Helical" evidence="9">
    <location>
        <begin position="20"/>
        <end position="39"/>
    </location>
</feature>
<feature type="transmembrane region" description="Helical" evidence="9">
    <location>
        <begin position="98"/>
        <end position="120"/>
    </location>
</feature>
<evidence type="ECO:0000256" key="8">
    <source>
        <dbReference type="ARBA" id="ARBA00037998"/>
    </source>
</evidence>
<dbReference type="PANTHER" id="PTHR11795:SF450">
    <property type="entry name" value="ABC TRANSPORTER PERMEASE PROTEIN"/>
    <property type="match status" value="1"/>
</dbReference>
<dbReference type="Proteomes" id="UP000292039">
    <property type="component" value="Unassembled WGS sequence"/>
</dbReference>
<proteinExistence type="inferred from homology"/>
<sequence length="351" mass="37488">MLNPQIIVLLGQDGISNGAIYALVALSIILVFSVTRVLLIPLGEFVAFSALTMAAIQSGQVAIGWLVLALALLGAAADGWDLWKRARRRQRRVPLGRALLRLCTMPAYAVALVILLAWLPLASLPMGVQALLTLAAITPLGPLMYRLFFQPVAHASGLLLMIIAIAVHVSLVGVGLLVFGPEGMRTEPFSEEGLELGMVYINSQTLWVLGLSCVAICALYLLSTRTLYGKALRATAVNRMGAQLMGISPMLAGRISFGLAAFLCALSGIMVAPLTTLYYDSGFLISLKGFVGAIIGGLASYPVAAAGAIIVGLAEAFSTFWASNYKEVIVFTLILPFLLWRSLNSRQEEEH</sequence>
<evidence type="ECO:0000256" key="1">
    <source>
        <dbReference type="ARBA" id="ARBA00004651"/>
    </source>
</evidence>
<name>A0A4Q7MBZ8_9BURK</name>